<name>A0A8J6KAJ9_ELECQ</name>
<organism evidence="1 2">
    <name type="scientific">Eleutherodactylus coqui</name>
    <name type="common">Puerto Rican coqui</name>
    <dbReference type="NCBI Taxonomy" id="57060"/>
    <lineage>
        <taxon>Eukaryota</taxon>
        <taxon>Metazoa</taxon>
        <taxon>Chordata</taxon>
        <taxon>Craniata</taxon>
        <taxon>Vertebrata</taxon>
        <taxon>Euteleostomi</taxon>
        <taxon>Amphibia</taxon>
        <taxon>Batrachia</taxon>
        <taxon>Anura</taxon>
        <taxon>Neobatrachia</taxon>
        <taxon>Hyloidea</taxon>
        <taxon>Eleutherodactylidae</taxon>
        <taxon>Eleutherodactylinae</taxon>
        <taxon>Eleutherodactylus</taxon>
        <taxon>Eleutherodactylus</taxon>
    </lineage>
</organism>
<comment type="caution">
    <text evidence="1">The sequence shown here is derived from an EMBL/GenBank/DDBJ whole genome shotgun (WGS) entry which is preliminary data.</text>
</comment>
<sequence>MGAWGAVFDTHWLPYSSAMLHEVGSCTQRDSSSGCVRMLCHKDEWEIMRAQTADKSHAVCAQQLHVDAALEWGTR</sequence>
<reference evidence="1" key="1">
    <citation type="thesis" date="2020" institute="ProQuest LLC" country="789 East Eisenhower Parkway, Ann Arbor, MI, USA">
        <title>Comparative Genomics and Chromosome Evolution.</title>
        <authorList>
            <person name="Mudd A.B."/>
        </authorList>
    </citation>
    <scope>NUCLEOTIDE SEQUENCE</scope>
    <source>
        <strain evidence="1">HN-11 Male</strain>
        <tissue evidence="1">Kidney and liver</tissue>
    </source>
</reference>
<dbReference type="Proteomes" id="UP000770717">
    <property type="component" value="Unassembled WGS sequence"/>
</dbReference>
<evidence type="ECO:0000313" key="2">
    <source>
        <dbReference type="Proteomes" id="UP000770717"/>
    </source>
</evidence>
<keyword evidence="2" id="KW-1185">Reference proteome</keyword>
<protein>
    <submittedName>
        <fullName evidence="1">Uncharacterized protein</fullName>
    </submittedName>
</protein>
<dbReference type="AlphaFoldDB" id="A0A8J6KAJ9"/>
<dbReference type="EMBL" id="WNTK01000006">
    <property type="protein sequence ID" value="KAG9481624.1"/>
    <property type="molecule type" value="Genomic_DNA"/>
</dbReference>
<gene>
    <name evidence="1" type="ORF">GDO78_010719</name>
</gene>
<accession>A0A8J6KAJ9</accession>
<evidence type="ECO:0000313" key="1">
    <source>
        <dbReference type="EMBL" id="KAG9481624.1"/>
    </source>
</evidence>
<proteinExistence type="predicted"/>